<keyword evidence="1" id="KW-1133">Transmembrane helix</keyword>
<keyword evidence="1" id="KW-0472">Membrane</keyword>
<proteinExistence type="predicted"/>
<dbReference type="RefSeq" id="WP_004499059.1">
    <property type="nucleotide sequence ID" value="NZ_AFLV02000017.1"/>
</dbReference>
<feature type="transmembrane region" description="Helical" evidence="1">
    <location>
        <begin position="26"/>
        <end position="48"/>
    </location>
</feature>
<protein>
    <submittedName>
        <fullName evidence="2">Uncharacterized protein</fullName>
    </submittedName>
</protein>
<reference evidence="2 3" key="1">
    <citation type="submission" date="2012-10" db="EMBL/GenBank/DDBJ databases">
        <authorList>
            <person name="Harkins D.M."/>
            <person name="Durkin A.S."/>
            <person name="Brinkac L.M."/>
            <person name="Haft D.H."/>
            <person name="Selengut J.D."/>
            <person name="Sanka R."/>
            <person name="DePew J."/>
            <person name="Purushe J."/>
            <person name="Whelen A.C."/>
            <person name="Vinetz J.M."/>
            <person name="Sutton G.G."/>
            <person name="Nierman W.C."/>
            <person name="Fouts D.E."/>
        </authorList>
    </citation>
    <scope>NUCLEOTIDE SEQUENCE [LARGE SCALE GENOMIC DNA]</scope>
    <source>
        <strain evidence="2 3">2006001853</strain>
    </source>
</reference>
<organism evidence="2 3">
    <name type="scientific">Leptospira weilii str. 2006001853</name>
    <dbReference type="NCBI Taxonomy" id="1001589"/>
    <lineage>
        <taxon>Bacteria</taxon>
        <taxon>Pseudomonadati</taxon>
        <taxon>Spirochaetota</taxon>
        <taxon>Spirochaetia</taxon>
        <taxon>Leptospirales</taxon>
        <taxon>Leptospiraceae</taxon>
        <taxon>Leptospira</taxon>
    </lineage>
</organism>
<evidence type="ECO:0000313" key="2">
    <source>
        <dbReference type="EMBL" id="EKR65525.1"/>
    </source>
</evidence>
<evidence type="ECO:0000256" key="1">
    <source>
        <dbReference type="SAM" id="Phobius"/>
    </source>
</evidence>
<sequence>MKKRKKLIFYNIQNTKICLLLSKSPLHLFIIPLFLLSFISCIAIRVYIPRKGGIAHDVGNLDTIPHLAVPNPNFNFEILESPTLKNETFAIRKPSLFFLAPEKLENEYGSVGTVIARELDRNRNDYKTDQKYKIHIKDFELKTIDHCFFGSETEVKLNIEIVNLTKKENVLDFQYADSITSNVTDCHFTLATATVLGWLIYLPYLGFRGNREDQLNQLGKTALLEFSEKLKITLKQSSKPVSLRNH</sequence>
<name>A0A828Z6K7_9LEPT</name>
<keyword evidence="1" id="KW-0812">Transmembrane</keyword>
<dbReference type="GeneID" id="61112283"/>
<dbReference type="AlphaFoldDB" id="A0A828Z6K7"/>
<accession>A0A828Z6K7</accession>
<comment type="caution">
    <text evidence="2">The sequence shown here is derived from an EMBL/GenBank/DDBJ whole genome shotgun (WGS) entry which is preliminary data.</text>
</comment>
<dbReference type="Proteomes" id="UP000001338">
    <property type="component" value="Unassembled WGS sequence"/>
</dbReference>
<dbReference type="EMBL" id="AFLV02000017">
    <property type="protein sequence ID" value="EKR65525.1"/>
    <property type="molecule type" value="Genomic_DNA"/>
</dbReference>
<evidence type="ECO:0000313" key="3">
    <source>
        <dbReference type="Proteomes" id="UP000001338"/>
    </source>
</evidence>
<gene>
    <name evidence="2" type="ORF">LEP1GSC036_2825</name>
</gene>